<dbReference type="GO" id="GO:0016616">
    <property type="term" value="F:oxidoreductase activity, acting on the CH-OH group of donors, NAD or NADP as acceptor"/>
    <property type="evidence" value="ECO:0007669"/>
    <property type="project" value="TreeGrafter"/>
</dbReference>
<gene>
    <name evidence="3" type="ORF">IAA37_01910</name>
</gene>
<dbReference type="AlphaFoldDB" id="A0A9D2S8X6"/>
<dbReference type="GO" id="GO:0008206">
    <property type="term" value="P:bile acid metabolic process"/>
    <property type="evidence" value="ECO:0007669"/>
    <property type="project" value="UniProtKB-ARBA"/>
</dbReference>
<sequence length="223" mass="23942">MKKVLITGGATGIGSACARLFAEKGYDVFITCHESEPELDCVTPIPCDLRKEEDIKALFSEFKTLDVLINNAGVSLIKMINDTNFEDYEELMSVNARAVYFCCKEAANLMLKVHSGAIINIASMWGETGASCETLYSMSKAAVIGLTKALAKELAPSGITVNSVSPGIIDTRMNARFSERELVQEVPLGKLGSTYDVAETVFFLAGSSYITGQDISVSGGIVI</sequence>
<dbReference type="InterPro" id="IPR002347">
    <property type="entry name" value="SDR_fam"/>
</dbReference>
<proteinExistence type="inferred from homology"/>
<organism evidence="3 4">
    <name type="scientific">Candidatus Eubacterium faecale</name>
    <dbReference type="NCBI Taxonomy" id="2838568"/>
    <lineage>
        <taxon>Bacteria</taxon>
        <taxon>Bacillati</taxon>
        <taxon>Bacillota</taxon>
        <taxon>Clostridia</taxon>
        <taxon>Eubacteriales</taxon>
        <taxon>Eubacteriaceae</taxon>
        <taxon>Eubacterium</taxon>
    </lineage>
</organism>
<evidence type="ECO:0000256" key="2">
    <source>
        <dbReference type="ARBA" id="ARBA00023002"/>
    </source>
</evidence>
<dbReference type="InterPro" id="IPR036291">
    <property type="entry name" value="NAD(P)-bd_dom_sf"/>
</dbReference>
<evidence type="ECO:0000313" key="4">
    <source>
        <dbReference type="Proteomes" id="UP000823877"/>
    </source>
</evidence>
<dbReference type="Pfam" id="PF13561">
    <property type="entry name" value="adh_short_C2"/>
    <property type="match status" value="1"/>
</dbReference>
<reference evidence="3" key="2">
    <citation type="submission" date="2021-04" db="EMBL/GenBank/DDBJ databases">
        <authorList>
            <person name="Gilroy R."/>
        </authorList>
    </citation>
    <scope>NUCLEOTIDE SEQUENCE</scope>
    <source>
        <strain evidence="3">CHK188-16595</strain>
    </source>
</reference>
<protein>
    <submittedName>
        <fullName evidence="3">SDR family oxidoreductase</fullName>
    </submittedName>
</protein>
<evidence type="ECO:0000256" key="1">
    <source>
        <dbReference type="ARBA" id="ARBA00006484"/>
    </source>
</evidence>
<name>A0A9D2S8X6_9FIRM</name>
<reference evidence="3" key="1">
    <citation type="journal article" date="2021" name="PeerJ">
        <title>Extensive microbial diversity within the chicken gut microbiome revealed by metagenomics and culture.</title>
        <authorList>
            <person name="Gilroy R."/>
            <person name="Ravi A."/>
            <person name="Getino M."/>
            <person name="Pursley I."/>
            <person name="Horton D.L."/>
            <person name="Alikhan N.F."/>
            <person name="Baker D."/>
            <person name="Gharbi K."/>
            <person name="Hall N."/>
            <person name="Watson M."/>
            <person name="Adriaenssens E.M."/>
            <person name="Foster-Nyarko E."/>
            <person name="Jarju S."/>
            <person name="Secka A."/>
            <person name="Antonio M."/>
            <person name="Oren A."/>
            <person name="Chaudhuri R.R."/>
            <person name="La Ragione R."/>
            <person name="Hildebrand F."/>
            <person name="Pallen M.J."/>
        </authorList>
    </citation>
    <scope>NUCLEOTIDE SEQUENCE</scope>
    <source>
        <strain evidence="3">CHK188-16595</strain>
    </source>
</reference>
<comment type="similarity">
    <text evidence="1">Belongs to the short-chain dehydrogenases/reductases (SDR) family.</text>
</comment>
<dbReference type="PANTHER" id="PTHR42760:SF133">
    <property type="entry name" value="3-OXOACYL-[ACYL-CARRIER-PROTEIN] REDUCTASE"/>
    <property type="match status" value="1"/>
</dbReference>
<dbReference type="PRINTS" id="PR00080">
    <property type="entry name" value="SDRFAMILY"/>
</dbReference>
<dbReference type="CDD" id="cd05233">
    <property type="entry name" value="SDR_c"/>
    <property type="match status" value="1"/>
</dbReference>
<dbReference type="PRINTS" id="PR00081">
    <property type="entry name" value="GDHRDH"/>
</dbReference>
<accession>A0A9D2S8X6</accession>
<dbReference type="Gene3D" id="3.40.50.720">
    <property type="entry name" value="NAD(P)-binding Rossmann-like Domain"/>
    <property type="match status" value="1"/>
</dbReference>
<dbReference type="InterPro" id="IPR020904">
    <property type="entry name" value="Sc_DH/Rdtase_CS"/>
</dbReference>
<dbReference type="FunFam" id="3.40.50.720:FF:000084">
    <property type="entry name" value="Short-chain dehydrogenase reductase"/>
    <property type="match status" value="1"/>
</dbReference>
<comment type="caution">
    <text evidence="3">The sequence shown here is derived from an EMBL/GenBank/DDBJ whole genome shotgun (WGS) entry which is preliminary data.</text>
</comment>
<keyword evidence="2" id="KW-0560">Oxidoreductase</keyword>
<dbReference type="PROSITE" id="PS00061">
    <property type="entry name" value="ADH_SHORT"/>
    <property type="match status" value="1"/>
</dbReference>
<evidence type="ECO:0000313" key="3">
    <source>
        <dbReference type="EMBL" id="HJB74414.1"/>
    </source>
</evidence>
<dbReference type="PANTHER" id="PTHR42760">
    <property type="entry name" value="SHORT-CHAIN DEHYDROGENASES/REDUCTASES FAMILY MEMBER"/>
    <property type="match status" value="1"/>
</dbReference>
<dbReference type="Proteomes" id="UP000823877">
    <property type="component" value="Unassembled WGS sequence"/>
</dbReference>
<dbReference type="EMBL" id="DWXN01000003">
    <property type="protein sequence ID" value="HJB74414.1"/>
    <property type="molecule type" value="Genomic_DNA"/>
</dbReference>
<dbReference type="PROSITE" id="PS51257">
    <property type="entry name" value="PROKAR_LIPOPROTEIN"/>
    <property type="match status" value="1"/>
</dbReference>
<dbReference type="SUPFAM" id="SSF51735">
    <property type="entry name" value="NAD(P)-binding Rossmann-fold domains"/>
    <property type="match status" value="1"/>
</dbReference>